<dbReference type="AlphaFoldDB" id="A0A1I0ABB3"/>
<dbReference type="Proteomes" id="UP000199181">
    <property type="component" value="Unassembled WGS sequence"/>
</dbReference>
<sequence>MHIECSLLARGYRADFRFTLVEANRLVDLEVGIGLADGSQRLATSTAGYIPVKDIVRFARYFEDHLSSLERNPDAQSEVFVPLELNFQLQAMEGEARAGGEGEFTLRVMVNVTGTGSPSGSVYVGCEGVIDAAHVRDFTTRLHELASQFAADGRR</sequence>
<evidence type="ECO:0000313" key="1">
    <source>
        <dbReference type="EMBL" id="SES91448.1"/>
    </source>
</evidence>
<name>A0A1I0ABB3_9BACT</name>
<accession>A0A1I0ABB3</accession>
<reference evidence="2" key="1">
    <citation type="submission" date="2016-10" db="EMBL/GenBank/DDBJ databases">
        <authorList>
            <person name="Varghese N."/>
            <person name="Submissions S."/>
        </authorList>
    </citation>
    <scope>NUCLEOTIDE SEQUENCE [LARGE SCALE GENOMIC DNA]</scope>
    <source>
        <strain evidence="2">DSM 16858</strain>
    </source>
</reference>
<evidence type="ECO:0000313" key="2">
    <source>
        <dbReference type="Proteomes" id="UP000199181"/>
    </source>
</evidence>
<gene>
    <name evidence="1" type="ORF">SAMN05443639_101620</name>
</gene>
<keyword evidence="2" id="KW-1185">Reference proteome</keyword>
<protein>
    <submittedName>
        <fullName evidence="1">Uncharacterized protein</fullName>
    </submittedName>
</protein>
<proteinExistence type="predicted"/>
<dbReference type="EMBL" id="FOIJ01000001">
    <property type="protein sequence ID" value="SES91448.1"/>
    <property type="molecule type" value="Genomic_DNA"/>
</dbReference>
<organism evidence="1 2">
    <name type="scientific">Stigmatella erecta</name>
    <dbReference type="NCBI Taxonomy" id="83460"/>
    <lineage>
        <taxon>Bacteria</taxon>
        <taxon>Pseudomonadati</taxon>
        <taxon>Myxococcota</taxon>
        <taxon>Myxococcia</taxon>
        <taxon>Myxococcales</taxon>
        <taxon>Cystobacterineae</taxon>
        <taxon>Archangiaceae</taxon>
        <taxon>Stigmatella</taxon>
    </lineage>
</organism>
<dbReference type="RefSeq" id="WP_093515477.1">
    <property type="nucleotide sequence ID" value="NZ_FOIJ01000001.1"/>
</dbReference>